<dbReference type="InterPro" id="IPR009057">
    <property type="entry name" value="Homeodomain-like_sf"/>
</dbReference>
<dbReference type="InterPro" id="IPR001005">
    <property type="entry name" value="SANT/Myb"/>
</dbReference>
<protein>
    <submittedName>
        <fullName evidence="2">SANT/Myb domain</fullName>
    </submittedName>
    <submittedName>
        <fullName evidence="3">SANT/Myb_domain</fullName>
    </submittedName>
</protein>
<dbReference type="EMBL" id="CAXDID020000740">
    <property type="protein sequence ID" value="CAL6112495.1"/>
    <property type="molecule type" value="Genomic_DNA"/>
</dbReference>
<gene>
    <name evidence="2" type="ORF">HINF_LOCUS662</name>
    <name evidence="3" type="ORF">HINF_LOCUS77066</name>
</gene>
<organism evidence="2">
    <name type="scientific">Hexamita inflata</name>
    <dbReference type="NCBI Taxonomy" id="28002"/>
    <lineage>
        <taxon>Eukaryota</taxon>
        <taxon>Metamonada</taxon>
        <taxon>Diplomonadida</taxon>
        <taxon>Hexamitidae</taxon>
        <taxon>Hexamitinae</taxon>
        <taxon>Hexamita</taxon>
    </lineage>
</organism>
<feature type="domain" description="Myb-like" evidence="1">
    <location>
        <begin position="2"/>
        <end position="50"/>
    </location>
</feature>
<proteinExistence type="predicted"/>
<dbReference type="AlphaFoldDB" id="A0AA86TD18"/>
<reference evidence="2" key="1">
    <citation type="submission" date="2023-06" db="EMBL/GenBank/DDBJ databases">
        <authorList>
            <person name="Kurt Z."/>
        </authorList>
    </citation>
    <scope>NUCLEOTIDE SEQUENCE</scope>
</reference>
<accession>A0AA86TD18</accession>
<evidence type="ECO:0000259" key="1">
    <source>
        <dbReference type="SMART" id="SM00717"/>
    </source>
</evidence>
<dbReference type="SUPFAM" id="SSF46689">
    <property type="entry name" value="Homeodomain-like"/>
    <property type="match status" value="1"/>
</dbReference>
<evidence type="ECO:0000313" key="2">
    <source>
        <dbReference type="EMBL" id="CAI9913017.1"/>
    </source>
</evidence>
<dbReference type="CDD" id="cd00167">
    <property type="entry name" value="SANT"/>
    <property type="match status" value="1"/>
</dbReference>
<name>A0AA86TD18_9EUKA</name>
<dbReference type="SMART" id="SM00717">
    <property type="entry name" value="SANT"/>
    <property type="match status" value="1"/>
</dbReference>
<keyword evidence="4" id="KW-1185">Reference proteome</keyword>
<evidence type="ECO:0000313" key="4">
    <source>
        <dbReference type="Proteomes" id="UP001642409"/>
    </source>
</evidence>
<reference evidence="3 4" key="2">
    <citation type="submission" date="2024-07" db="EMBL/GenBank/DDBJ databases">
        <authorList>
            <person name="Akdeniz Z."/>
        </authorList>
    </citation>
    <scope>NUCLEOTIDE SEQUENCE [LARGE SCALE GENOMIC DNA]</scope>
</reference>
<dbReference type="Gene3D" id="1.10.10.60">
    <property type="entry name" value="Homeodomain-like"/>
    <property type="match status" value="1"/>
</dbReference>
<evidence type="ECO:0000313" key="3">
    <source>
        <dbReference type="EMBL" id="CAL6112495.1"/>
    </source>
</evidence>
<dbReference type="Pfam" id="PF00249">
    <property type="entry name" value="Myb_DNA-binding"/>
    <property type="match status" value="1"/>
</dbReference>
<dbReference type="EMBL" id="CATOUU010000013">
    <property type="protein sequence ID" value="CAI9913017.1"/>
    <property type="molecule type" value="Genomic_DNA"/>
</dbReference>
<sequence>MPYNPWKKQDKALFLDLHKKFDKKFSKYQPYYPDRTIDQIKSFYYNVKYKIKQLKIKQLSPLTPVASYQILFSMKVQKLIESENIQDAYNPLDIVIDGYFDD</sequence>
<comment type="caution">
    <text evidence="2">The sequence shown here is derived from an EMBL/GenBank/DDBJ whole genome shotgun (WGS) entry which is preliminary data.</text>
</comment>
<dbReference type="Proteomes" id="UP001642409">
    <property type="component" value="Unassembled WGS sequence"/>
</dbReference>